<evidence type="ECO:0000259" key="1">
    <source>
        <dbReference type="Pfam" id="PF03551"/>
    </source>
</evidence>
<sequence>MSLQHALLGVLEARPMSGYDLVRFFDGSTGWIWAAPQSQIYPMLRRMEQAGLIAGDEEARGPRLTRTVYSVTEKGHRELTSWLGVAHDAAPPRDPFMVQALNFDMIPAGEAVEVLEAFIAEQEKAAAEAEAHRDRLLRKETALLKERLSRRDPEDHDRIARLKAHVFDGIAAVARTRVEWARKGQRLLGE</sequence>
<dbReference type="EMBL" id="JACHIR010000001">
    <property type="protein sequence ID" value="MBB5895884.1"/>
    <property type="molecule type" value="Genomic_DNA"/>
</dbReference>
<accession>A0A7W9NKN8</accession>
<dbReference type="InterPro" id="IPR036388">
    <property type="entry name" value="WH-like_DNA-bd_sf"/>
</dbReference>
<dbReference type="GO" id="GO:0003677">
    <property type="term" value="F:DNA binding"/>
    <property type="evidence" value="ECO:0007669"/>
    <property type="project" value="UniProtKB-KW"/>
</dbReference>
<protein>
    <submittedName>
        <fullName evidence="2">DNA-binding PadR family transcriptional regulator</fullName>
    </submittedName>
</protein>
<dbReference type="Pfam" id="PF03551">
    <property type="entry name" value="PadR"/>
    <property type="match status" value="1"/>
</dbReference>
<reference evidence="2 3" key="1">
    <citation type="submission" date="2020-08" db="EMBL/GenBank/DDBJ databases">
        <title>Sequencing the genomes of 1000 actinobacteria strains.</title>
        <authorList>
            <person name="Klenk H.-P."/>
        </authorList>
    </citation>
    <scope>NUCLEOTIDE SEQUENCE [LARGE SCALE GENOMIC DNA]</scope>
    <source>
        <strain evidence="2 3">DSM 43851</strain>
    </source>
</reference>
<dbReference type="RefSeq" id="WP_184867622.1">
    <property type="nucleotide sequence ID" value="NZ_BAAAWY010000067.1"/>
</dbReference>
<dbReference type="PANTHER" id="PTHR43252:SF4">
    <property type="entry name" value="TRANSCRIPTIONAL REGULATORY PROTEIN"/>
    <property type="match status" value="1"/>
</dbReference>
<comment type="caution">
    <text evidence="2">The sequence shown here is derived from an EMBL/GenBank/DDBJ whole genome shotgun (WGS) entry which is preliminary data.</text>
</comment>
<name>A0A7W9NKN8_9PSEU</name>
<proteinExistence type="predicted"/>
<dbReference type="InterPro" id="IPR036390">
    <property type="entry name" value="WH_DNA-bd_sf"/>
</dbReference>
<keyword evidence="3" id="KW-1185">Reference proteome</keyword>
<feature type="domain" description="Transcription regulator PadR N-terminal" evidence="1">
    <location>
        <begin position="7"/>
        <end position="80"/>
    </location>
</feature>
<dbReference type="InterPro" id="IPR005149">
    <property type="entry name" value="Tscrpt_reg_PadR_N"/>
</dbReference>
<keyword evidence="2" id="KW-0238">DNA-binding</keyword>
<dbReference type="SUPFAM" id="SSF46785">
    <property type="entry name" value="Winged helix' DNA-binding domain"/>
    <property type="match status" value="1"/>
</dbReference>
<dbReference type="AlphaFoldDB" id="A0A7W9NKN8"/>
<dbReference type="PANTHER" id="PTHR43252">
    <property type="entry name" value="TRANSCRIPTIONAL REGULATOR YQJI"/>
    <property type="match status" value="1"/>
</dbReference>
<evidence type="ECO:0000313" key="3">
    <source>
        <dbReference type="Proteomes" id="UP000585638"/>
    </source>
</evidence>
<evidence type="ECO:0000313" key="2">
    <source>
        <dbReference type="EMBL" id="MBB5895884.1"/>
    </source>
</evidence>
<gene>
    <name evidence="2" type="ORF">BJ998_007080</name>
</gene>
<organism evidence="2 3">
    <name type="scientific">Kutzneria kofuensis</name>
    <dbReference type="NCBI Taxonomy" id="103725"/>
    <lineage>
        <taxon>Bacteria</taxon>
        <taxon>Bacillati</taxon>
        <taxon>Actinomycetota</taxon>
        <taxon>Actinomycetes</taxon>
        <taxon>Pseudonocardiales</taxon>
        <taxon>Pseudonocardiaceae</taxon>
        <taxon>Kutzneria</taxon>
    </lineage>
</organism>
<dbReference type="Gene3D" id="1.10.10.10">
    <property type="entry name" value="Winged helix-like DNA-binding domain superfamily/Winged helix DNA-binding domain"/>
    <property type="match status" value="1"/>
</dbReference>
<dbReference type="Proteomes" id="UP000585638">
    <property type="component" value="Unassembled WGS sequence"/>
</dbReference>